<keyword evidence="1" id="KW-0046">Antibiotic resistance</keyword>
<protein>
    <submittedName>
        <fullName evidence="3">GNAT family N-acetyltransferase</fullName>
    </submittedName>
</protein>
<dbReference type="Gene3D" id="3.40.630.30">
    <property type="match status" value="1"/>
</dbReference>
<reference evidence="3 4" key="1">
    <citation type="submission" date="2018-08" db="EMBL/GenBank/DDBJ databases">
        <title>Acidipila sp. 4G-K13, an acidobacterium isolated from forest soil.</title>
        <authorList>
            <person name="Gao Z.-H."/>
            <person name="Qiu L.-H."/>
        </authorList>
    </citation>
    <scope>NUCLEOTIDE SEQUENCE [LARGE SCALE GENOMIC DNA]</scope>
    <source>
        <strain evidence="3 4">4G-K13</strain>
    </source>
</reference>
<dbReference type="Proteomes" id="UP000264702">
    <property type="component" value="Unassembled WGS sequence"/>
</dbReference>
<evidence type="ECO:0000313" key="4">
    <source>
        <dbReference type="Proteomes" id="UP000264702"/>
    </source>
</evidence>
<evidence type="ECO:0000259" key="2">
    <source>
        <dbReference type="PROSITE" id="PS51186"/>
    </source>
</evidence>
<evidence type="ECO:0000256" key="1">
    <source>
        <dbReference type="ARBA" id="ARBA00023251"/>
    </source>
</evidence>
<dbReference type="PANTHER" id="PTHR31438">
    <property type="entry name" value="LYSINE N-ACYLTRANSFERASE C17G9.06C-RELATED"/>
    <property type="match status" value="1"/>
</dbReference>
<dbReference type="Pfam" id="PF13523">
    <property type="entry name" value="Acetyltransf_8"/>
    <property type="match status" value="1"/>
</dbReference>
<gene>
    <name evidence="3" type="ORF">D0Y96_10110</name>
</gene>
<sequence>MDAGKSRGEAVYSFRALARTDLPMIARWLRTPEARAWWGDPETEYGLLSEDLDEPAMRQWTVACDGRDFAYVQAYDPERWPQPHLMHLPPGSLVIDTFIGEPEMLGVGHGGRYLRAFARKLIEEGASAVAIDPAAENQRARRAYARAGFAGEAMVDTDSGPAVVMQFQRESVGAPRAARSLRS</sequence>
<dbReference type="AlphaFoldDB" id="A0A372IQK1"/>
<evidence type="ECO:0000313" key="3">
    <source>
        <dbReference type="EMBL" id="RFU17049.1"/>
    </source>
</evidence>
<dbReference type="InterPro" id="IPR016181">
    <property type="entry name" value="Acyl_CoA_acyltransferase"/>
</dbReference>
<dbReference type="InterPro" id="IPR000182">
    <property type="entry name" value="GNAT_dom"/>
</dbReference>
<organism evidence="3 4">
    <name type="scientific">Paracidobacterium acidisoli</name>
    <dbReference type="NCBI Taxonomy" id="2303751"/>
    <lineage>
        <taxon>Bacteria</taxon>
        <taxon>Pseudomonadati</taxon>
        <taxon>Acidobacteriota</taxon>
        <taxon>Terriglobia</taxon>
        <taxon>Terriglobales</taxon>
        <taxon>Acidobacteriaceae</taxon>
        <taxon>Paracidobacterium</taxon>
    </lineage>
</organism>
<name>A0A372IQK1_9BACT</name>
<dbReference type="PANTHER" id="PTHR31438:SF1">
    <property type="entry name" value="LYSINE N-ACYLTRANSFERASE C17G9.06C-RELATED"/>
    <property type="match status" value="1"/>
</dbReference>
<keyword evidence="3" id="KW-0808">Transferase</keyword>
<dbReference type="EMBL" id="QVQT01000003">
    <property type="protein sequence ID" value="RFU17049.1"/>
    <property type="molecule type" value="Genomic_DNA"/>
</dbReference>
<comment type="caution">
    <text evidence="3">The sequence shown here is derived from an EMBL/GenBank/DDBJ whole genome shotgun (WGS) entry which is preliminary data.</text>
</comment>
<dbReference type="SUPFAM" id="SSF55729">
    <property type="entry name" value="Acyl-CoA N-acyltransferases (Nat)"/>
    <property type="match status" value="1"/>
</dbReference>
<keyword evidence="4" id="KW-1185">Reference proteome</keyword>
<dbReference type="OrthoDB" id="9795206at2"/>
<dbReference type="GO" id="GO:0046677">
    <property type="term" value="P:response to antibiotic"/>
    <property type="evidence" value="ECO:0007669"/>
    <property type="project" value="UniProtKB-KW"/>
</dbReference>
<proteinExistence type="predicted"/>
<accession>A0A372IQK1</accession>
<feature type="domain" description="N-acetyltransferase" evidence="2">
    <location>
        <begin position="12"/>
        <end position="170"/>
    </location>
</feature>
<dbReference type="PROSITE" id="PS51186">
    <property type="entry name" value="GNAT"/>
    <property type="match status" value="1"/>
</dbReference>
<dbReference type="GO" id="GO:0016410">
    <property type="term" value="F:N-acyltransferase activity"/>
    <property type="evidence" value="ECO:0007669"/>
    <property type="project" value="TreeGrafter"/>
</dbReference>